<keyword evidence="2" id="KW-1185">Reference proteome</keyword>
<sequence length="180" mass="20269">MGDQWQRGGYGNSSGEDFLSFGSDSTPSPSHGNAWHRGRRPPHQMQRISGTQRSHQSFMEREGPNQPYRGRGRWNNRGSNFRNSHQPYQQRRGGPFPDGGFGQRGNRHKGPRLAPNQCDISDYFHPSMVEDPWRELESLFKVPVGDGESSECGSAMNTFTNEADNSDQESNHSADSERAD</sequence>
<evidence type="ECO:0000313" key="2">
    <source>
        <dbReference type="Proteomes" id="UP000504606"/>
    </source>
</evidence>
<name>A0A6J1STY2_FRAOC</name>
<feature type="region of interest" description="Disordered" evidence="1">
    <location>
        <begin position="1"/>
        <end position="117"/>
    </location>
</feature>
<dbReference type="OrthoDB" id="6086265at2759"/>
<dbReference type="GeneID" id="113208921"/>
<feature type="compositionally biased region" description="Basic and acidic residues" evidence="1">
    <location>
        <begin position="169"/>
        <end position="180"/>
    </location>
</feature>
<dbReference type="Pfam" id="PF15502">
    <property type="entry name" value="MPLKIP"/>
    <property type="match status" value="1"/>
</dbReference>
<feature type="compositionally biased region" description="Polar residues" evidence="1">
    <location>
        <begin position="151"/>
        <end position="163"/>
    </location>
</feature>
<evidence type="ECO:0000313" key="3">
    <source>
        <dbReference type="RefSeq" id="XP_026281961.2"/>
    </source>
</evidence>
<evidence type="ECO:0000256" key="1">
    <source>
        <dbReference type="SAM" id="MobiDB-lite"/>
    </source>
</evidence>
<feature type="region of interest" description="Disordered" evidence="1">
    <location>
        <begin position="144"/>
        <end position="180"/>
    </location>
</feature>
<feature type="compositionally biased region" description="Polar residues" evidence="1">
    <location>
        <begin position="46"/>
        <end position="57"/>
    </location>
</feature>
<dbReference type="InterPro" id="IPR028265">
    <property type="entry name" value="TTDN1/SICKLE"/>
</dbReference>
<accession>A0A6J1STY2</accession>
<organism evidence="2 3">
    <name type="scientific">Frankliniella occidentalis</name>
    <name type="common">Western flower thrips</name>
    <name type="synonym">Euthrips occidentalis</name>
    <dbReference type="NCBI Taxonomy" id="133901"/>
    <lineage>
        <taxon>Eukaryota</taxon>
        <taxon>Metazoa</taxon>
        <taxon>Ecdysozoa</taxon>
        <taxon>Arthropoda</taxon>
        <taxon>Hexapoda</taxon>
        <taxon>Insecta</taxon>
        <taxon>Pterygota</taxon>
        <taxon>Neoptera</taxon>
        <taxon>Paraneoptera</taxon>
        <taxon>Thysanoptera</taxon>
        <taxon>Terebrantia</taxon>
        <taxon>Thripoidea</taxon>
        <taxon>Thripidae</taxon>
        <taxon>Frankliniella</taxon>
    </lineage>
</organism>
<dbReference type="KEGG" id="foc:113208921"/>
<gene>
    <name evidence="3" type="primary">LOC113208921</name>
</gene>
<protein>
    <submittedName>
        <fullName evidence="3">Uncharacterized protein LOC113208921</fullName>
    </submittedName>
</protein>
<dbReference type="AlphaFoldDB" id="A0A6J1STY2"/>
<dbReference type="Proteomes" id="UP000504606">
    <property type="component" value="Unplaced"/>
</dbReference>
<feature type="compositionally biased region" description="Low complexity" evidence="1">
    <location>
        <begin position="73"/>
        <end position="95"/>
    </location>
</feature>
<feature type="compositionally biased region" description="Polar residues" evidence="1">
    <location>
        <begin position="22"/>
        <end position="31"/>
    </location>
</feature>
<dbReference type="RefSeq" id="XP_026281961.2">
    <property type="nucleotide sequence ID" value="XM_026426176.2"/>
</dbReference>
<proteinExistence type="predicted"/>
<reference evidence="3" key="1">
    <citation type="submission" date="2025-08" db="UniProtKB">
        <authorList>
            <consortium name="RefSeq"/>
        </authorList>
    </citation>
    <scope>IDENTIFICATION</scope>
    <source>
        <tissue evidence="3">Whole organism</tissue>
    </source>
</reference>